<dbReference type="GO" id="GO:0035591">
    <property type="term" value="F:signaling adaptor activity"/>
    <property type="evidence" value="ECO:0007669"/>
    <property type="project" value="InterPro"/>
</dbReference>
<dbReference type="InterPro" id="IPR000980">
    <property type="entry name" value="SH2"/>
</dbReference>
<dbReference type="Pfam" id="PF00169">
    <property type="entry name" value="PH"/>
    <property type="match status" value="1"/>
</dbReference>
<dbReference type="Gene3D" id="2.30.29.30">
    <property type="entry name" value="Pleckstrin-homology domain (PH domain)/Phosphotyrosine-binding domain (PTB)"/>
    <property type="match status" value="1"/>
</dbReference>
<evidence type="ECO:0000256" key="4">
    <source>
        <dbReference type="SAM" id="MobiDB-lite"/>
    </source>
</evidence>
<evidence type="ECO:0000313" key="7">
    <source>
        <dbReference type="Ensembl" id="ENSAPEP00000016135.1"/>
    </source>
</evidence>
<evidence type="ECO:0000259" key="5">
    <source>
        <dbReference type="PROSITE" id="PS50001"/>
    </source>
</evidence>
<dbReference type="SMART" id="SM00233">
    <property type="entry name" value="PH"/>
    <property type="match status" value="1"/>
</dbReference>
<accession>A0A3P8SUY7</accession>
<keyword evidence="1" id="KW-0597">Phosphoprotein</keyword>
<evidence type="ECO:0000256" key="1">
    <source>
        <dbReference type="ARBA" id="ARBA00022553"/>
    </source>
</evidence>
<feature type="domain" description="SH2" evidence="5">
    <location>
        <begin position="188"/>
        <end position="280"/>
    </location>
</feature>
<dbReference type="GO" id="GO:0050861">
    <property type="term" value="P:positive regulation of B cell receptor signaling pathway"/>
    <property type="evidence" value="ECO:0007669"/>
    <property type="project" value="TreeGrafter"/>
</dbReference>
<dbReference type="Gene3D" id="3.30.505.10">
    <property type="entry name" value="SH2 domain"/>
    <property type="match status" value="1"/>
</dbReference>
<dbReference type="Pfam" id="PF00017">
    <property type="entry name" value="SH2"/>
    <property type="match status" value="1"/>
</dbReference>
<dbReference type="SMART" id="SM00252">
    <property type="entry name" value="SH2"/>
    <property type="match status" value="1"/>
</dbReference>
<feature type="compositionally biased region" description="Low complexity" evidence="4">
    <location>
        <begin position="162"/>
        <end position="172"/>
    </location>
</feature>
<feature type="region of interest" description="Disordered" evidence="4">
    <location>
        <begin position="139"/>
        <end position="180"/>
    </location>
</feature>
<proteinExistence type="predicted"/>
<dbReference type="PANTHER" id="PTHR16186">
    <property type="entry name" value="SIGNAL-TRANSDUCING ADAPTOR PROTEIN-RELATED"/>
    <property type="match status" value="1"/>
</dbReference>
<dbReference type="AlphaFoldDB" id="A0A3P8SUY7"/>
<evidence type="ECO:0000256" key="3">
    <source>
        <dbReference type="PROSITE-ProRule" id="PRU00191"/>
    </source>
</evidence>
<dbReference type="InterPro" id="IPR039111">
    <property type="entry name" value="STAP1/STAP2"/>
</dbReference>
<dbReference type="PANTHER" id="PTHR16186:SF10">
    <property type="entry name" value="SIGNAL-TRANSDUCING ADAPTOR PROTEIN 1"/>
    <property type="match status" value="1"/>
</dbReference>
<evidence type="ECO:0000259" key="6">
    <source>
        <dbReference type="PROSITE" id="PS50003"/>
    </source>
</evidence>
<dbReference type="Ensembl" id="ENSAPET00000016575.1">
    <property type="protein sequence ID" value="ENSAPEP00000016135.1"/>
    <property type="gene ID" value="ENSAPEG00000011517.1"/>
</dbReference>
<evidence type="ECO:0000313" key="8">
    <source>
        <dbReference type="Proteomes" id="UP000265080"/>
    </source>
</evidence>
<dbReference type="GeneTree" id="ENSGT00530000063841"/>
<dbReference type="Proteomes" id="UP000265080">
    <property type="component" value="Chromosome 13"/>
</dbReference>
<dbReference type="SUPFAM" id="SSF55550">
    <property type="entry name" value="SH2 domain"/>
    <property type="match status" value="1"/>
</dbReference>
<dbReference type="STRING" id="161767.ENSAPEP00000016135"/>
<dbReference type="GO" id="GO:0019901">
    <property type="term" value="F:protein kinase binding"/>
    <property type="evidence" value="ECO:0007669"/>
    <property type="project" value="TreeGrafter"/>
</dbReference>
<sequence>MSTNPRVVHKRRETITALPLYHSGHLLKKLTKEKDFKRFYGELRGATLFLYKDDTQDTYTEKVDLEQLKSMELDSSYKKKEPTIFTLSLSTEELQLKMDNPDTGEVWRGFILTVGKKEIPSKLQLLPGQMMQLKETLNQERKRNPKLCRAPTLPPRPSFLQPSGSGNNSPSPSEEKSAPELPACFFDVTRQEAEKMLKENPENGSIILRPSTLAHNYALTLRQHTPSGPAVKNYRLTSTNSGFVIELETPVTVSSLNDVLKYFLEKTGYHLHPYVVSQPYDTRIEASPAPKCISITSPTPKQVPKAQVAPVIRSKTKEELQPPPEPEDNDYVVPDDGDLKFVNLESELKGVLKLRRQNFYAECGQKEAANYENQTKRKTLSNTMEWTTKNSTM</sequence>
<reference evidence="7" key="3">
    <citation type="submission" date="2025-09" db="UniProtKB">
        <authorList>
            <consortium name="Ensembl"/>
        </authorList>
    </citation>
    <scope>IDENTIFICATION</scope>
</reference>
<reference evidence="7 8" key="1">
    <citation type="submission" date="2018-03" db="EMBL/GenBank/DDBJ databases">
        <title>Finding Nemo's genes: A chromosome-scale reference assembly of the genome of the orange clownfish Amphiprion percula.</title>
        <authorList>
            <person name="Lehmann R."/>
        </authorList>
    </citation>
    <scope>NUCLEOTIDE SEQUENCE</scope>
</reference>
<dbReference type="PROSITE" id="PS50003">
    <property type="entry name" value="PH_DOMAIN"/>
    <property type="match status" value="1"/>
</dbReference>
<dbReference type="GO" id="GO:0007169">
    <property type="term" value="P:cell surface receptor protein tyrosine kinase signaling pathway"/>
    <property type="evidence" value="ECO:0007669"/>
    <property type="project" value="TreeGrafter"/>
</dbReference>
<protein>
    <recommendedName>
        <fullName evidence="9">Signal transducing adaptor family member 1</fullName>
    </recommendedName>
</protein>
<organism evidence="7 8">
    <name type="scientific">Amphiprion percula</name>
    <name type="common">Orange clownfish</name>
    <name type="synonym">Lutjanus percula</name>
    <dbReference type="NCBI Taxonomy" id="161767"/>
    <lineage>
        <taxon>Eukaryota</taxon>
        <taxon>Metazoa</taxon>
        <taxon>Chordata</taxon>
        <taxon>Craniata</taxon>
        <taxon>Vertebrata</taxon>
        <taxon>Euteleostomi</taxon>
        <taxon>Actinopterygii</taxon>
        <taxon>Neopterygii</taxon>
        <taxon>Teleostei</taxon>
        <taxon>Neoteleostei</taxon>
        <taxon>Acanthomorphata</taxon>
        <taxon>Ovalentaria</taxon>
        <taxon>Pomacentridae</taxon>
        <taxon>Amphiprion</taxon>
    </lineage>
</organism>
<dbReference type="InterPro" id="IPR011993">
    <property type="entry name" value="PH-like_dom_sf"/>
</dbReference>
<dbReference type="InterPro" id="IPR001849">
    <property type="entry name" value="PH_domain"/>
</dbReference>
<evidence type="ECO:0008006" key="9">
    <source>
        <dbReference type="Google" id="ProtNLM"/>
    </source>
</evidence>
<dbReference type="InterPro" id="IPR036860">
    <property type="entry name" value="SH2_dom_sf"/>
</dbReference>
<keyword evidence="2 3" id="KW-0727">SH2 domain</keyword>
<reference evidence="7" key="2">
    <citation type="submission" date="2025-08" db="UniProtKB">
        <authorList>
            <consortium name="Ensembl"/>
        </authorList>
    </citation>
    <scope>IDENTIFICATION</scope>
</reference>
<dbReference type="PROSITE" id="PS50001">
    <property type="entry name" value="SH2"/>
    <property type="match status" value="1"/>
</dbReference>
<feature type="domain" description="PH" evidence="6">
    <location>
        <begin position="19"/>
        <end position="116"/>
    </location>
</feature>
<dbReference type="SUPFAM" id="SSF50729">
    <property type="entry name" value="PH domain-like"/>
    <property type="match status" value="1"/>
</dbReference>
<dbReference type="OMA" id="PLYFQGY"/>
<evidence type="ECO:0000256" key="2">
    <source>
        <dbReference type="ARBA" id="ARBA00022999"/>
    </source>
</evidence>
<keyword evidence="8" id="KW-1185">Reference proteome</keyword>
<name>A0A3P8SUY7_AMPPE</name>